<feature type="coiled-coil region" evidence="1">
    <location>
        <begin position="39"/>
        <end position="112"/>
    </location>
</feature>
<sequence length="460" mass="53546">MALFDKLKKQVSEKITDGISAAQEQIKDKAEELTPLAKNKEYQEKIKTLESENKRLQSILSPELIDSTEAISALDKERETLEIKIQRLSNKLLNLESEIKSKKKELIILDDETLYQDFGLYAPIYDLVNSEAYKDRITVIRQRQKDMIKSDTACTYSKNMTLNNSLSKGQKMVKDNVKQALRTFNNECEMVIAKVKFNNIESIRSRIIKSKESLEKLNKAMDIQISNEYLDLKLQELNLCYEYALKKQQEKEAAKEERERLREEAKLAKEIEEARKNIQKEQNHYQNALNMVMQQIEKASPEELSDLNAKKLEIENKISEIDTAIKDIDYREANKRAGYVYIISNIGAFGENVYKIGMTRRLEPLDRVNELGDASVPFNFDVHAMIFSDDAPSLENALHKAFEDKKINMVNQRREFFNVTLDEIINEVQKNYDKTVDFIRTPEAEQYRESMMLKKQAYKA</sequence>
<evidence type="ECO:0000259" key="2">
    <source>
        <dbReference type="SMART" id="SM00974"/>
    </source>
</evidence>
<evidence type="ECO:0000313" key="3">
    <source>
        <dbReference type="EMBL" id="QCT70858.1"/>
    </source>
</evidence>
<evidence type="ECO:0000313" key="4">
    <source>
        <dbReference type="Proteomes" id="UP000218387"/>
    </source>
</evidence>
<evidence type="ECO:0000256" key="1">
    <source>
        <dbReference type="SAM" id="Coils"/>
    </source>
</evidence>
<dbReference type="Pfam" id="PF13250">
    <property type="entry name" value="SNIPE"/>
    <property type="match status" value="1"/>
</dbReference>
<dbReference type="Pfam" id="PF10544">
    <property type="entry name" value="T5orf172"/>
    <property type="match status" value="1"/>
</dbReference>
<reference evidence="3 4" key="1">
    <citation type="submission" date="2018-05" db="EMBL/GenBank/DDBJ databases">
        <title>Genome comparison of Eubacterium sp.</title>
        <authorList>
            <person name="Feng Y."/>
            <person name="Sanchez-Andrea I."/>
            <person name="Stams A.J.M."/>
            <person name="De Vos W.M."/>
        </authorList>
    </citation>
    <scope>NUCLEOTIDE SEQUENCE [LARGE SCALE GENOMIC DNA]</scope>
    <source>
        <strain evidence="3 4">YI</strain>
    </source>
</reference>
<dbReference type="InterPro" id="IPR018306">
    <property type="entry name" value="Phage_T5_Orf172_DNA-bd"/>
</dbReference>
<name>A0A4P9C5W0_EUBML</name>
<proteinExistence type="predicted"/>
<gene>
    <name evidence="3" type="ORF">CPZ25_005780</name>
</gene>
<dbReference type="KEGG" id="emt:CPZ25_005780"/>
<dbReference type="Proteomes" id="UP000218387">
    <property type="component" value="Chromosome"/>
</dbReference>
<dbReference type="RefSeq" id="WP_096919564.1">
    <property type="nucleotide sequence ID" value="NZ_CP029487.1"/>
</dbReference>
<accession>A0A4P9C5W0</accession>
<dbReference type="EMBL" id="CP029487">
    <property type="protein sequence ID" value="QCT70858.1"/>
    <property type="molecule type" value="Genomic_DNA"/>
</dbReference>
<dbReference type="InterPro" id="IPR025280">
    <property type="entry name" value="SNIPE"/>
</dbReference>
<keyword evidence="1" id="KW-0175">Coiled coil</keyword>
<organism evidence="3 4">
    <name type="scientific">Eubacterium maltosivorans</name>
    <dbReference type="NCBI Taxonomy" id="2041044"/>
    <lineage>
        <taxon>Bacteria</taxon>
        <taxon>Bacillati</taxon>
        <taxon>Bacillota</taxon>
        <taxon>Clostridia</taxon>
        <taxon>Eubacteriales</taxon>
        <taxon>Eubacteriaceae</taxon>
        <taxon>Eubacterium</taxon>
    </lineage>
</organism>
<dbReference type="AlphaFoldDB" id="A0A4P9C5W0"/>
<keyword evidence="4" id="KW-1185">Reference proteome</keyword>
<protein>
    <submittedName>
        <fullName evidence="3">DUF4041 domain-containing protein</fullName>
    </submittedName>
</protein>
<feature type="coiled-coil region" evidence="1">
    <location>
        <begin position="244"/>
        <end position="291"/>
    </location>
</feature>
<dbReference type="SMART" id="SM00974">
    <property type="entry name" value="T5orf172"/>
    <property type="match status" value="1"/>
</dbReference>
<feature type="domain" description="Bacteriophage T5 Orf172 DNA-binding" evidence="2">
    <location>
        <begin position="348"/>
        <end position="431"/>
    </location>
</feature>